<gene>
    <name evidence="1" type="ORF">F441_04481</name>
</gene>
<sequence>MRWVSGEQQLKCTDIPLHLSIAHEPNEVKSQLGALGTSITQWKGKIKDDLPGKIALKVRDYIRNFLEVADVAPVTIRDIDTRMEKLRDEITACM</sequence>
<reference evidence="1 2" key="1">
    <citation type="submission" date="2013-11" db="EMBL/GenBank/DDBJ databases">
        <title>The Genome Sequence of Phytophthora parasitica CJ01A1.</title>
        <authorList>
            <consortium name="The Broad Institute Genomics Platform"/>
            <person name="Russ C."/>
            <person name="Tyler B."/>
            <person name="Panabieres F."/>
            <person name="Shan W."/>
            <person name="Tripathy S."/>
            <person name="Grunwald N."/>
            <person name="Machado M."/>
            <person name="Johnson C.S."/>
            <person name="Walker B."/>
            <person name="Young S.K."/>
            <person name="Zeng Q."/>
            <person name="Gargeya S."/>
            <person name="Fitzgerald M."/>
            <person name="Haas B."/>
            <person name="Abouelleil A."/>
            <person name="Allen A.W."/>
            <person name="Alvarado L."/>
            <person name="Arachchi H.M."/>
            <person name="Berlin A.M."/>
            <person name="Chapman S.B."/>
            <person name="Gainer-Dewar J."/>
            <person name="Goldberg J."/>
            <person name="Griggs A."/>
            <person name="Gujja S."/>
            <person name="Hansen M."/>
            <person name="Howarth C."/>
            <person name="Imamovic A."/>
            <person name="Ireland A."/>
            <person name="Larimer J."/>
            <person name="McCowan C."/>
            <person name="Murphy C."/>
            <person name="Pearson M."/>
            <person name="Poon T.W."/>
            <person name="Priest M."/>
            <person name="Roberts A."/>
            <person name="Saif S."/>
            <person name="Shea T."/>
            <person name="Sisk P."/>
            <person name="Sykes S."/>
            <person name="Wortman J."/>
            <person name="Nusbaum C."/>
            <person name="Birren B."/>
        </authorList>
    </citation>
    <scope>NUCLEOTIDE SEQUENCE [LARGE SCALE GENOMIC DNA]</scope>
    <source>
        <strain evidence="1 2">CJ01A1</strain>
    </source>
</reference>
<protein>
    <submittedName>
        <fullName evidence="1">Uncharacterized protein</fullName>
    </submittedName>
</protein>
<dbReference type="EMBL" id="ANIX01000999">
    <property type="protein sequence ID" value="ETP22145.1"/>
    <property type="molecule type" value="Genomic_DNA"/>
</dbReference>
<evidence type="ECO:0000313" key="2">
    <source>
        <dbReference type="Proteomes" id="UP000018958"/>
    </source>
</evidence>
<dbReference type="AlphaFoldDB" id="W2XGX8"/>
<evidence type="ECO:0000313" key="1">
    <source>
        <dbReference type="EMBL" id="ETP22145.1"/>
    </source>
</evidence>
<comment type="caution">
    <text evidence="1">The sequence shown here is derived from an EMBL/GenBank/DDBJ whole genome shotgun (WGS) entry which is preliminary data.</text>
</comment>
<dbReference type="Proteomes" id="UP000018958">
    <property type="component" value="Unassembled WGS sequence"/>
</dbReference>
<organism evidence="1 2">
    <name type="scientific">Phytophthora nicotianae CJ01A1</name>
    <dbReference type="NCBI Taxonomy" id="1317063"/>
    <lineage>
        <taxon>Eukaryota</taxon>
        <taxon>Sar</taxon>
        <taxon>Stramenopiles</taxon>
        <taxon>Oomycota</taxon>
        <taxon>Peronosporomycetes</taxon>
        <taxon>Peronosporales</taxon>
        <taxon>Peronosporaceae</taxon>
        <taxon>Phytophthora</taxon>
    </lineage>
</organism>
<name>W2XGX8_PHYNI</name>
<accession>W2XGX8</accession>
<proteinExistence type="predicted"/>